<proteinExistence type="predicted"/>
<dbReference type="SUPFAM" id="SSF51905">
    <property type="entry name" value="FAD/NAD(P)-binding domain"/>
    <property type="match status" value="2"/>
</dbReference>
<dbReference type="InterPro" id="IPR050446">
    <property type="entry name" value="FAD-oxidoreductase/Apoptosis"/>
</dbReference>
<reference evidence="7" key="2">
    <citation type="submission" date="2020-09" db="EMBL/GenBank/DDBJ databases">
        <authorList>
            <person name="Sun Q."/>
            <person name="Zhou Y."/>
        </authorList>
    </citation>
    <scope>NUCLEOTIDE SEQUENCE</scope>
    <source>
        <strain evidence="7">CGMCC 1.12827</strain>
    </source>
</reference>
<keyword evidence="2" id="KW-0285">Flavoprotein</keyword>
<evidence type="ECO:0000256" key="4">
    <source>
        <dbReference type="ARBA" id="ARBA00023002"/>
    </source>
</evidence>
<sequence length="433" mass="45947">MGLNRGMGSGVTCSVENNDAMEVIDMSTHQTFVIVGGGLAAAKGAEALRANDFDGDVVLIAGEDRLPYERPPLSKEFLAGKQKIADFTTHDADWYRDNKINLRPGTRVESIDRGAKTVTLPDESTVHYDKLLLATGSSSRRPDLAGIDADGVHLLRTYDEAEALSKALESTEHLAIVGAGWIGLEVAASARGRGVEVTVIDPAELPLRTALGPEMGEVFAALHRDHGVDLRLSTSADELVVEGGAVTGVKLSSGETVSADTVLVAVGAAPDVALAEQAGLDLDLGGVAVDSSLRSSDPDIFVVGDIAAAQHPILGERIRVEHWANALNQPAIAALAMLGQDAQYENLPYFFTDQYELGMEYSGYAPTYDKVVVRGDLDRREFVAFWVDSAGSVLAGMQVNIWDALDDVKRLVAAQSAVDLVKLADPDVALGDL</sequence>
<gene>
    <name evidence="7" type="ORF">GCM10011489_10330</name>
</gene>
<feature type="domain" description="FAD/NAD(P)-binding" evidence="5">
    <location>
        <begin position="32"/>
        <end position="329"/>
    </location>
</feature>
<protein>
    <submittedName>
        <fullName evidence="7">Pyridine nucleotide-disulfide oxidoreductase</fullName>
    </submittedName>
</protein>
<feature type="domain" description="Reductase C-terminal" evidence="6">
    <location>
        <begin position="349"/>
        <end position="432"/>
    </location>
</feature>
<dbReference type="Gene3D" id="3.50.50.60">
    <property type="entry name" value="FAD/NAD(P)-binding domain"/>
    <property type="match status" value="2"/>
</dbReference>
<keyword evidence="3" id="KW-0274">FAD</keyword>
<evidence type="ECO:0000259" key="5">
    <source>
        <dbReference type="Pfam" id="PF07992"/>
    </source>
</evidence>
<dbReference type="Pfam" id="PF07992">
    <property type="entry name" value="Pyr_redox_2"/>
    <property type="match status" value="1"/>
</dbReference>
<dbReference type="InterPro" id="IPR036188">
    <property type="entry name" value="FAD/NAD-bd_sf"/>
</dbReference>
<dbReference type="InterPro" id="IPR023753">
    <property type="entry name" value="FAD/NAD-binding_dom"/>
</dbReference>
<keyword evidence="8" id="KW-1185">Reference proteome</keyword>
<dbReference type="GO" id="GO:0016651">
    <property type="term" value="F:oxidoreductase activity, acting on NAD(P)H"/>
    <property type="evidence" value="ECO:0007669"/>
    <property type="project" value="TreeGrafter"/>
</dbReference>
<comment type="cofactor">
    <cofactor evidence="1">
        <name>FAD</name>
        <dbReference type="ChEBI" id="CHEBI:57692"/>
    </cofactor>
</comment>
<dbReference type="EMBL" id="BMGC01000005">
    <property type="protein sequence ID" value="GGB23975.1"/>
    <property type="molecule type" value="Genomic_DNA"/>
</dbReference>
<name>A0A916SZ06_9ACTN</name>
<dbReference type="PRINTS" id="PR00368">
    <property type="entry name" value="FADPNR"/>
</dbReference>
<dbReference type="AlphaFoldDB" id="A0A916SZ06"/>
<evidence type="ECO:0000256" key="3">
    <source>
        <dbReference type="ARBA" id="ARBA00022827"/>
    </source>
</evidence>
<evidence type="ECO:0000313" key="7">
    <source>
        <dbReference type="EMBL" id="GGB23975.1"/>
    </source>
</evidence>
<dbReference type="InterPro" id="IPR028202">
    <property type="entry name" value="Reductase_C"/>
</dbReference>
<comment type="caution">
    <text evidence="7">The sequence shown here is derived from an EMBL/GenBank/DDBJ whole genome shotgun (WGS) entry which is preliminary data.</text>
</comment>
<evidence type="ECO:0000313" key="8">
    <source>
        <dbReference type="Proteomes" id="UP000621454"/>
    </source>
</evidence>
<dbReference type="InterPro" id="IPR016156">
    <property type="entry name" value="FAD/NAD-linked_Rdtase_dimer_sf"/>
</dbReference>
<dbReference type="SUPFAM" id="SSF55424">
    <property type="entry name" value="FAD/NAD-linked reductases, dimerisation (C-terminal) domain"/>
    <property type="match status" value="1"/>
</dbReference>
<evidence type="ECO:0000256" key="1">
    <source>
        <dbReference type="ARBA" id="ARBA00001974"/>
    </source>
</evidence>
<reference evidence="7" key="1">
    <citation type="journal article" date="2014" name="Int. J. Syst. Evol. Microbiol.">
        <title>Complete genome sequence of Corynebacterium casei LMG S-19264T (=DSM 44701T), isolated from a smear-ripened cheese.</title>
        <authorList>
            <consortium name="US DOE Joint Genome Institute (JGI-PGF)"/>
            <person name="Walter F."/>
            <person name="Albersmeier A."/>
            <person name="Kalinowski J."/>
            <person name="Ruckert C."/>
        </authorList>
    </citation>
    <scope>NUCLEOTIDE SEQUENCE</scope>
    <source>
        <strain evidence="7">CGMCC 1.12827</strain>
    </source>
</reference>
<organism evidence="7 8">
    <name type="scientific">Gordonia jinhuaensis</name>
    <dbReference type="NCBI Taxonomy" id="1517702"/>
    <lineage>
        <taxon>Bacteria</taxon>
        <taxon>Bacillati</taxon>
        <taxon>Actinomycetota</taxon>
        <taxon>Actinomycetes</taxon>
        <taxon>Mycobacteriales</taxon>
        <taxon>Gordoniaceae</taxon>
        <taxon>Gordonia</taxon>
    </lineage>
</organism>
<evidence type="ECO:0000256" key="2">
    <source>
        <dbReference type="ARBA" id="ARBA00022630"/>
    </source>
</evidence>
<dbReference type="GO" id="GO:0005737">
    <property type="term" value="C:cytoplasm"/>
    <property type="evidence" value="ECO:0007669"/>
    <property type="project" value="TreeGrafter"/>
</dbReference>
<keyword evidence="4" id="KW-0560">Oxidoreductase</keyword>
<accession>A0A916SZ06</accession>
<dbReference type="Gene3D" id="3.30.390.30">
    <property type="match status" value="1"/>
</dbReference>
<evidence type="ECO:0000259" key="6">
    <source>
        <dbReference type="Pfam" id="PF14759"/>
    </source>
</evidence>
<dbReference type="PANTHER" id="PTHR43557:SF2">
    <property type="entry name" value="RIESKE DOMAIN-CONTAINING PROTEIN-RELATED"/>
    <property type="match status" value="1"/>
</dbReference>
<dbReference type="PRINTS" id="PR00411">
    <property type="entry name" value="PNDRDTASEI"/>
</dbReference>
<dbReference type="Proteomes" id="UP000621454">
    <property type="component" value="Unassembled WGS sequence"/>
</dbReference>
<dbReference type="Pfam" id="PF14759">
    <property type="entry name" value="Reductase_C"/>
    <property type="match status" value="1"/>
</dbReference>
<dbReference type="PANTHER" id="PTHR43557">
    <property type="entry name" value="APOPTOSIS-INDUCING FACTOR 1"/>
    <property type="match status" value="1"/>
</dbReference>